<evidence type="ECO:0000313" key="3">
    <source>
        <dbReference type="Proteomes" id="UP000681720"/>
    </source>
</evidence>
<reference evidence="1" key="1">
    <citation type="submission" date="2021-02" db="EMBL/GenBank/DDBJ databases">
        <authorList>
            <person name="Nowell W R."/>
        </authorList>
    </citation>
    <scope>NUCLEOTIDE SEQUENCE</scope>
</reference>
<accession>A0A8S3ALL7</accession>
<feature type="non-terminal residue" evidence="1">
    <location>
        <position position="1"/>
    </location>
</feature>
<dbReference type="AlphaFoldDB" id="A0A8S3ALL7"/>
<dbReference type="Proteomes" id="UP000681720">
    <property type="component" value="Unassembled WGS sequence"/>
</dbReference>
<organism evidence="1 3">
    <name type="scientific">Rotaria magnacalcarata</name>
    <dbReference type="NCBI Taxonomy" id="392030"/>
    <lineage>
        <taxon>Eukaryota</taxon>
        <taxon>Metazoa</taxon>
        <taxon>Spiralia</taxon>
        <taxon>Gnathifera</taxon>
        <taxon>Rotifera</taxon>
        <taxon>Eurotatoria</taxon>
        <taxon>Bdelloidea</taxon>
        <taxon>Philodinida</taxon>
        <taxon>Philodinidae</taxon>
        <taxon>Rotaria</taxon>
    </lineage>
</organism>
<sequence>MRSNQSCDEISTTIPSNKRAEACQRRSADLIERIAAIFQNLIDTVMV</sequence>
<dbReference type="EMBL" id="CAJOBJ010137231">
    <property type="protein sequence ID" value="CAF4747285.1"/>
    <property type="molecule type" value="Genomic_DNA"/>
</dbReference>
<name>A0A8S3ALL7_9BILA</name>
<comment type="caution">
    <text evidence="1">The sequence shown here is derived from an EMBL/GenBank/DDBJ whole genome shotgun (WGS) entry which is preliminary data.</text>
</comment>
<evidence type="ECO:0000313" key="1">
    <source>
        <dbReference type="EMBL" id="CAF4747285.1"/>
    </source>
</evidence>
<evidence type="ECO:0000313" key="2">
    <source>
        <dbReference type="EMBL" id="CAF4902705.1"/>
    </source>
</evidence>
<protein>
    <submittedName>
        <fullName evidence="1">Uncharacterized protein</fullName>
    </submittedName>
</protein>
<dbReference type="EMBL" id="CAJOBI010174651">
    <property type="protein sequence ID" value="CAF4902705.1"/>
    <property type="molecule type" value="Genomic_DNA"/>
</dbReference>
<dbReference type="Proteomes" id="UP000676336">
    <property type="component" value="Unassembled WGS sequence"/>
</dbReference>
<proteinExistence type="predicted"/>
<gene>
    <name evidence="1" type="ORF">GIL414_LOCUS44993</name>
    <name evidence="2" type="ORF">SMN809_LOCUS51829</name>
</gene>